<dbReference type="EMBL" id="MN103543">
    <property type="protein sequence ID" value="QEM42015.1"/>
    <property type="molecule type" value="Genomic_DNA"/>
</dbReference>
<accession>A0A5C1K7Y9</accession>
<organism evidence="1 2">
    <name type="scientific">Pseudomonas phage vB_PaeM_PS119XW</name>
    <dbReference type="NCBI Taxonomy" id="2601632"/>
    <lineage>
        <taxon>Viruses</taxon>
        <taxon>Duplodnaviria</taxon>
        <taxon>Heunggongvirae</taxon>
        <taxon>Uroviricota</taxon>
        <taxon>Caudoviricetes</taxon>
        <taxon>Chimalliviridae</taxon>
        <taxon>Pawinskivirus</taxon>
        <taxon>Pawinskivirus PS119XW</taxon>
    </lineage>
</organism>
<proteinExistence type="predicted"/>
<sequence>MKVNLVGSKKAITALLYNNNVYSFAFFAETIRKAIEAYDPNQRFVISYRRYMPLWQKIRMTIFRQYSDQMYVNQIKIQLQTDKTWETILDVEG</sequence>
<keyword evidence="2" id="KW-1185">Reference proteome</keyword>
<dbReference type="Proteomes" id="UP000322144">
    <property type="component" value="Segment"/>
</dbReference>
<reference evidence="1 2" key="1">
    <citation type="submission" date="2019-06" db="EMBL/GenBank/DDBJ databases">
        <title>A distant relative of Phikzvirus genus phages from a therapeutic phage collection.</title>
        <authorList>
            <person name="Hejnowicz M.S."/>
            <person name="Dabrowski K."/>
            <person name="Gawor J."/>
            <person name="Weber-Dabrowska B."/>
            <person name="Gromadka R."/>
            <person name="Lobocka M.B."/>
        </authorList>
    </citation>
    <scope>NUCLEOTIDE SEQUENCE [LARGE SCALE GENOMIC DNA]</scope>
</reference>
<name>A0A5C1K7Y9_9CAUD</name>
<dbReference type="KEGG" id="vg:77937036"/>
<dbReference type="RefSeq" id="YP_010661026.1">
    <property type="nucleotide sequence ID" value="NC_070882.1"/>
</dbReference>
<evidence type="ECO:0000313" key="1">
    <source>
        <dbReference type="EMBL" id="QEM42015.1"/>
    </source>
</evidence>
<protein>
    <submittedName>
        <fullName evidence="1">Uncharacterized protein</fullName>
    </submittedName>
</protein>
<evidence type="ECO:0000313" key="2">
    <source>
        <dbReference type="Proteomes" id="UP000322144"/>
    </source>
</evidence>
<dbReference type="GeneID" id="77937036"/>